<comment type="caution">
    <text evidence="2">The sequence shown here is derived from an EMBL/GenBank/DDBJ whole genome shotgun (WGS) entry which is preliminary data.</text>
</comment>
<keyword evidence="1" id="KW-0732">Signal</keyword>
<evidence type="ECO:0000313" key="3">
    <source>
        <dbReference type="Proteomes" id="UP000015527"/>
    </source>
</evidence>
<feature type="signal peptide" evidence="1">
    <location>
        <begin position="1"/>
        <end position="20"/>
    </location>
</feature>
<organism evidence="2 3">
    <name type="scientific">Novosphingobium lindaniclasticum LE124</name>
    <dbReference type="NCBI Taxonomy" id="1096930"/>
    <lineage>
        <taxon>Bacteria</taxon>
        <taxon>Pseudomonadati</taxon>
        <taxon>Pseudomonadota</taxon>
        <taxon>Alphaproteobacteria</taxon>
        <taxon>Sphingomonadales</taxon>
        <taxon>Sphingomonadaceae</taxon>
        <taxon>Novosphingobium</taxon>
    </lineage>
</organism>
<name>T0I8H5_9SPHN</name>
<reference evidence="2 3" key="1">
    <citation type="journal article" date="2013" name="Genome Announc.">
        <title>Genome Sequence of Novosphingobium lindaniclasticum LE124T, Isolated from a Hexachlorocyclohexane Dumpsite.</title>
        <authorList>
            <person name="Saxena A."/>
            <person name="Nayyar N."/>
            <person name="Sangwan N."/>
            <person name="Kumari R."/>
            <person name="Khurana J.P."/>
            <person name="Lal R."/>
        </authorList>
    </citation>
    <scope>NUCLEOTIDE SEQUENCE [LARGE SCALE GENOMIC DNA]</scope>
    <source>
        <strain evidence="2 3">LE124</strain>
    </source>
</reference>
<accession>T0I8H5</accession>
<gene>
    <name evidence="2" type="ORF">L284_21910</name>
</gene>
<sequence>MRTLSILTASVATLSLPAGAQVKDGNGNELHLGRPVKPIADYNGGTISKGRAAQCVLEGGPRKACTFYPRNGDGSFAIDVDGRAFYADKTSPERVVVDYDNGARMVPQGAFTRSKRDPRLLGSGQQPQDLRLLRSALFDRACRGCAFSRNQIACRSLALHGCSGADRRAKPCGGR</sequence>
<keyword evidence="3" id="KW-1185">Reference proteome</keyword>
<dbReference type="RefSeq" id="WP_021236047.1">
    <property type="nucleotide sequence ID" value="NZ_ATHL01000151.1"/>
</dbReference>
<evidence type="ECO:0000256" key="1">
    <source>
        <dbReference type="SAM" id="SignalP"/>
    </source>
</evidence>
<dbReference type="Proteomes" id="UP000015527">
    <property type="component" value="Unassembled WGS sequence"/>
</dbReference>
<dbReference type="AlphaFoldDB" id="T0I8H5"/>
<evidence type="ECO:0000313" key="2">
    <source>
        <dbReference type="EMBL" id="EQB07980.1"/>
    </source>
</evidence>
<protein>
    <submittedName>
        <fullName evidence="2">Uncharacterized protein</fullName>
    </submittedName>
</protein>
<feature type="chain" id="PRO_5004577058" evidence="1">
    <location>
        <begin position="21"/>
        <end position="175"/>
    </location>
</feature>
<dbReference type="OrthoDB" id="8613937at2"/>
<proteinExistence type="predicted"/>
<dbReference type="EMBL" id="ATHL01000151">
    <property type="protein sequence ID" value="EQB07980.1"/>
    <property type="molecule type" value="Genomic_DNA"/>
</dbReference>